<sequence length="86" mass="9927">MNKAFMYQKLVAFLGFLVYKFYGEELPETFCGTSLWIKGSMSGITMFLPNKNSQRSAYSVKDRDCKNVPELGHSHVMELRMMLGLY</sequence>
<proteinExistence type="predicted"/>
<feature type="chain" id="PRO_5045362054" evidence="1">
    <location>
        <begin position="24"/>
        <end position="86"/>
    </location>
</feature>
<evidence type="ECO:0000256" key="1">
    <source>
        <dbReference type="SAM" id="SignalP"/>
    </source>
</evidence>
<keyword evidence="1" id="KW-0732">Signal</keyword>
<evidence type="ECO:0000313" key="2">
    <source>
        <dbReference type="EMBL" id="KAH0872442.1"/>
    </source>
</evidence>
<keyword evidence="3" id="KW-1185">Reference proteome</keyword>
<dbReference type="EMBL" id="JAGKQM010000016">
    <property type="protein sequence ID" value="KAH0872442.1"/>
    <property type="molecule type" value="Genomic_DNA"/>
</dbReference>
<accession>A0ABQ7YWW7</accession>
<name>A0ABQ7YWW7_BRANA</name>
<dbReference type="Proteomes" id="UP000824890">
    <property type="component" value="Unassembled WGS sequence"/>
</dbReference>
<protein>
    <submittedName>
        <fullName evidence="2">Uncharacterized protein</fullName>
    </submittedName>
</protein>
<comment type="caution">
    <text evidence="2">The sequence shown here is derived from an EMBL/GenBank/DDBJ whole genome shotgun (WGS) entry which is preliminary data.</text>
</comment>
<reference evidence="2 3" key="1">
    <citation type="submission" date="2021-05" db="EMBL/GenBank/DDBJ databases">
        <title>Genome Assembly of Synthetic Allotetraploid Brassica napus Reveals Homoeologous Exchanges between Subgenomes.</title>
        <authorList>
            <person name="Davis J.T."/>
        </authorList>
    </citation>
    <scope>NUCLEOTIDE SEQUENCE [LARGE SCALE GENOMIC DNA]</scope>
    <source>
        <strain evidence="3">cv. Da-Ae</strain>
        <tissue evidence="2">Seedling</tissue>
    </source>
</reference>
<gene>
    <name evidence="2" type="ORF">HID58_069804</name>
</gene>
<feature type="signal peptide" evidence="1">
    <location>
        <begin position="1"/>
        <end position="23"/>
    </location>
</feature>
<evidence type="ECO:0000313" key="3">
    <source>
        <dbReference type="Proteomes" id="UP000824890"/>
    </source>
</evidence>
<organism evidence="2 3">
    <name type="scientific">Brassica napus</name>
    <name type="common">Rape</name>
    <dbReference type="NCBI Taxonomy" id="3708"/>
    <lineage>
        <taxon>Eukaryota</taxon>
        <taxon>Viridiplantae</taxon>
        <taxon>Streptophyta</taxon>
        <taxon>Embryophyta</taxon>
        <taxon>Tracheophyta</taxon>
        <taxon>Spermatophyta</taxon>
        <taxon>Magnoliopsida</taxon>
        <taxon>eudicotyledons</taxon>
        <taxon>Gunneridae</taxon>
        <taxon>Pentapetalae</taxon>
        <taxon>rosids</taxon>
        <taxon>malvids</taxon>
        <taxon>Brassicales</taxon>
        <taxon>Brassicaceae</taxon>
        <taxon>Brassiceae</taxon>
        <taxon>Brassica</taxon>
    </lineage>
</organism>